<keyword evidence="1" id="KW-0812">Transmembrane</keyword>
<comment type="caution">
    <text evidence="2">The sequence shown here is derived from an EMBL/GenBank/DDBJ whole genome shotgun (WGS) entry which is preliminary data.</text>
</comment>
<name>A0A0Q3TJM1_9BACI</name>
<dbReference type="RefSeq" id="WP_055739923.1">
    <property type="nucleotide sequence ID" value="NZ_JAAIWL010000009.1"/>
</dbReference>
<proteinExistence type="predicted"/>
<keyword evidence="1" id="KW-0472">Membrane</keyword>
<evidence type="ECO:0000313" key="2">
    <source>
        <dbReference type="EMBL" id="KQL54166.1"/>
    </source>
</evidence>
<keyword evidence="3" id="KW-1185">Reference proteome</keyword>
<dbReference type="PATRIC" id="fig|157838.3.peg.2675"/>
<keyword evidence="1" id="KW-1133">Transmembrane helix</keyword>
<sequence length="162" mass="18541">MKNKRLILFCSVAFLFIITPIIYFGLKYNGTNKTLTPQQAIEEYKKEAASIKLAPGWQWPDKPPIPSEESDGSKIGFGKGHGKIRADMYWFCSWVDRSIDSKLNESEHQEALENAFTVHSKYFYTSSLTPDSKLGSDQMLQNAKHGNMDEMKQYFELNCKGQ</sequence>
<gene>
    <name evidence="2" type="ORF">AN964_12110</name>
</gene>
<dbReference type="EMBL" id="LJJC01000004">
    <property type="protein sequence ID" value="KQL54166.1"/>
    <property type="molecule type" value="Genomic_DNA"/>
</dbReference>
<accession>A0A0Q3TJM1</accession>
<organism evidence="2 3">
    <name type="scientific">Heyndrickxia shackletonii</name>
    <dbReference type="NCBI Taxonomy" id="157838"/>
    <lineage>
        <taxon>Bacteria</taxon>
        <taxon>Bacillati</taxon>
        <taxon>Bacillota</taxon>
        <taxon>Bacilli</taxon>
        <taxon>Bacillales</taxon>
        <taxon>Bacillaceae</taxon>
        <taxon>Heyndrickxia</taxon>
    </lineage>
</organism>
<evidence type="ECO:0000256" key="1">
    <source>
        <dbReference type="SAM" id="Phobius"/>
    </source>
</evidence>
<dbReference type="AlphaFoldDB" id="A0A0Q3TJM1"/>
<protein>
    <submittedName>
        <fullName evidence="2">Uncharacterized protein</fullName>
    </submittedName>
</protein>
<feature type="transmembrane region" description="Helical" evidence="1">
    <location>
        <begin position="6"/>
        <end position="26"/>
    </location>
</feature>
<dbReference type="Proteomes" id="UP000051888">
    <property type="component" value="Unassembled WGS sequence"/>
</dbReference>
<dbReference type="OrthoDB" id="1696406at2"/>
<evidence type="ECO:0000313" key="3">
    <source>
        <dbReference type="Proteomes" id="UP000051888"/>
    </source>
</evidence>
<reference evidence="2 3" key="1">
    <citation type="submission" date="2015-09" db="EMBL/GenBank/DDBJ databases">
        <title>Genome sequencing project for genomic taxonomy and phylogenomics of Bacillus-like bacteria.</title>
        <authorList>
            <person name="Liu B."/>
            <person name="Wang J."/>
            <person name="Zhu Y."/>
            <person name="Liu G."/>
            <person name="Chen Q."/>
            <person name="Chen Z."/>
            <person name="Lan J."/>
            <person name="Che J."/>
            <person name="Ge C."/>
            <person name="Shi H."/>
            <person name="Pan Z."/>
            <person name="Liu X."/>
        </authorList>
    </citation>
    <scope>NUCLEOTIDE SEQUENCE [LARGE SCALE GENOMIC DNA]</scope>
    <source>
        <strain evidence="2 3">LMG 18435</strain>
    </source>
</reference>